<organism evidence="2 3">
    <name type="scientific">Edaphochlamys debaryana</name>
    <dbReference type="NCBI Taxonomy" id="47281"/>
    <lineage>
        <taxon>Eukaryota</taxon>
        <taxon>Viridiplantae</taxon>
        <taxon>Chlorophyta</taxon>
        <taxon>core chlorophytes</taxon>
        <taxon>Chlorophyceae</taxon>
        <taxon>CS clade</taxon>
        <taxon>Chlamydomonadales</taxon>
        <taxon>Chlamydomonadales incertae sedis</taxon>
        <taxon>Edaphochlamys</taxon>
    </lineage>
</organism>
<protein>
    <submittedName>
        <fullName evidence="2">Uncharacterized protein</fullName>
    </submittedName>
</protein>
<dbReference type="EMBL" id="JAEHOE010000068">
    <property type="protein sequence ID" value="KAG2489853.1"/>
    <property type="molecule type" value="Genomic_DNA"/>
</dbReference>
<gene>
    <name evidence="2" type="ORF">HYH03_011656</name>
</gene>
<feature type="region of interest" description="Disordered" evidence="1">
    <location>
        <begin position="590"/>
        <end position="613"/>
    </location>
</feature>
<accession>A0A836BW78</accession>
<reference evidence="2" key="1">
    <citation type="journal article" date="2020" name="bioRxiv">
        <title>Comparative genomics of Chlamydomonas.</title>
        <authorList>
            <person name="Craig R.J."/>
            <person name="Hasan A.R."/>
            <person name="Ness R.W."/>
            <person name="Keightley P.D."/>
        </authorList>
    </citation>
    <scope>NUCLEOTIDE SEQUENCE</scope>
    <source>
        <strain evidence="2">CCAP 11/70</strain>
    </source>
</reference>
<dbReference type="AlphaFoldDB" id="A0A836BW78"/>
<dbReference type="OrthoDB" id="543909at2759"/>
<evidence type="ECO:0000313" key="2">
    <source>
        <dbReference type="EMBL" id="KAG2489853.1"/>
    </source>
</evidence>
<evidence type="ECO:0000313" key="3">
    <source>
        <dbReference type="Proteomes" id="UP000612055"/>
    </source>
</evidence>
<name>A0A836BW78_9CHLO</name>
<dbReference type="Proteomes" id="UP000612055">
    <property type="component" value="Unassembled WGS sequence"/>
</dbReference>
<proteinExistence type="predicted"/>
<keyword evidence="3" id="KW-1185">Reference proteome</keyword>
<sequence length="879" mass="92325">MTGRRALGDLVQRAARGAGLAARDAAWWSAATSSASGALSGEAVARGLSTGYGASTSDPAATRWVGPGPSPSTGRSTANHAPPSAPSTAVRGMTTFAASAPPSDPSLASPSAAAPDPSAAAPDPSAERLLLHRAQLTDRLCGCLSVQQLDAVLARDEDRDAFDELLLLTALDAAHRLLAASSSSSSLPLTAASLALAARAGPGFKSAAECGADVLTRLSELLIRLLAEPGMLSPEGAVRALRTLSTLRFNPAGDYAGLMTMAAFYRETVLPALNPAAAAPTDPTDPTNLTATALAAKAPALLVDLFFAFSRLFEVAVRNERELRQKLMAEELAREHEALRREEDAEAADDKERARAAATAARERAQAAAAAGGSAPALAPGSALGDRQLYYDIAALLADEGRLAGLPSRTLGQLASAMQAAAFAPYPLPQNLVAVISTRLQGVAAGGAPANPDAGASHGDIHPSTLCNILLSLSKLGHDGGQLCDSAANWMLQRMHGGAQRVGGGRLEPHHVTEAATAFTRMGYDNQDFFQRASDELRSRVATATPNTAAMFTWALANQRNARGLPDLDPTLEALSRRMTDLLRRNMAARGGAHQPGPDGGEAQPGPGPSYAAPTAAVIPRHVGCIVYAQARLGFKDDLLLSAVAADVRARADKYSARQLSNLLRGFTQLDAYQQAMYDTACDVLSYRVSATRGLSHADLSAAPPDPAFALGPQHYADTAWALALAGHAHRAEGLMTMLAERVAETAVEMGHACRIRAAQAFAVARLPDPGLQARVFDALAQASLNRVSDLGPTYLARLVDAFADTQHPVSEAFWLQCMEAAGLKLGHLERNRRDMEIAAQRLLDAFNRHPATQTYDKCRNHFILGLLQRLTARAAQHE</sequence>
<feature type="compositionally biased region" description="Low complexity" evidence="1">
    <location>
        <begin position="97"/>
        <end position="124"/>
    </location>
</feature>
<comment type="caution">
    <text evidence="2">The sequence shown here is derived from an EMBL/GenBank/DDBJ whole genome shotgun (WGS) entry which is preliminary data.</text>
</comment>
<evidence type="ECO:0000256" key="1">
    <source>
        <dbReference type="SAM" id="MobiDB-lite"/>
    </source>
</evidence>
<feature type="region of interest" description="Disordered" evidence="1">
    <location>
        <begin position="53"/>
        <end position="124"/>
    </location>
</feature>
<feature type="region of interest" description="Disordered" evidence="1">
    <location>
        <begin position="340"/>
        <end position="361"/>
    </location>
</feature>